<accession>A0A1M6TXH1</accession>
<dbReference type="RefSeq" id="WP_143070692.1">
    <property type="nucleotide sequence ID" value="NZ_FOKU01000003.1"/>
</dbReference>
<dbReference type="AlphaFoldDB" id="A0A1M6TXH1"/>
<sequence length="187" mass="20559">MKTTLLNISKMSLLLFLGLGTILISCSGEDGKDGIDGEMGIQGEQGPAGQDGNANVIVSDWMPFVWSYTNEVDYAWMDIPVENILDFVESGGVVMVYLRIDYGGTTVRALPMYSNYQSYEFVYGKFGTSFTGIRVLVTHPNLDAVENDPATRIRYVLIPANIAQTSGITNQIPKEFDEIANLLGLEQ</sequence>
<dbReference type="OrthoDB" id="679784at2"/>
<proteinExistence type="predicted"/>
<evidence type="ECO:0000313" key="1">
    <source>
        <dbReference type="EMBL" id="SFB91120.1"/>
    </source>
</evidence>
<comment type="caution">
    <text evidence="2">The sequence shown here is derived from an EMBL/GenBank/DDBJ whole genome shotgun (WGS) entry which is preliminary data.</text>
</comment>
<dbReference type="EMBL" id="FOKU01000003">
    <property type="protein sequence ID" value="SFB91120.1"/>
    <property type="molecule type" value="Genomic_DNA"/>
</dbReference>
<keyword evidence="4" id="KW-1185">Reference proteome</keyword>
<evidence type="ECO:0000313" key="2">
    <source>
        <dbReference type="EMBL" id="SHK61636.1"/>
    </source>
</evidence>
<evidence type="ECO:0000313" key="3">
    <source>
        <dbReference type="Proteomes" id="UP000184031"/>
    </source>
</evidence>
<reference evidence="2 3" key="1">
    <citation type="submission" date="2016-11" db="EMBL/GenBank/DDBJ databases">
        <authorList>
            <person name="Varghese N."/>
            <person name="Submissions S."/>
        </authorList>
    </citation>
    <scope>NUCLEOTIDE SEQUENCE [LARGE SCALE GENOMIC DNA]</scope>
    <source>
        <strain evidence="2 3">CGMCC 1.12174</strain>
        <strain evidence="1 4">DSM 26351</strain>
    </source>
</reference>
<dbReference type="Proteomes" id="UP000198940">
    <property type="component" value="Unassembled WGS sequence"/>
</dbReference>
<organism evidence="2 3">
    <name type="scientific">Flagellimonas taeanensis</name>
    <dbReference type="NCBI Taxonomy" id="1005926"/>
    <lineage>
        <taxon>Bacteria</taxon>
        <taxon>Pseudomonadati</taxon>
        <taxon>Bacteroidota</taxon>
        <taxon>Flavobacteriia</taxon>
        <taxon>Flavobacteriales</taxon>
        <taxon>Flavobacteriaceae</taxon>
        <taxon>Flagellimonas</taxon>
    </lineage>
</organism>
<dbReference type="Gene3D" id="1.20.5.320">
    <property type="entry name" value="6-Phosphogluconate Dehydrogenase, domain 3"/>
    <property type="match status" value="1"/>
</dbReference>
<gene>
    <name evidence="1" type="ORF">SAMN04487891_103394</name>
    <name evidence="2" type="ORF">SAMN05216293_1552</name>
</gene>
<dbReference type="EMBL" id="FRAT01000003">
    <property type="protein sequence ID" value="SHK61636.1"/>
    <property type="molecule type" value="Genomic_DNA"/>
</dbReference>
<dbReference type="Proteomes" id="UP000184031">
    <property type="component" value="Unassembled WGS sequence"/>
</dbReference>
<name>A0A1M6TXH1_9FLAO</name>
<evidence type="ECO:0000313" key="4">
    <source>
        <dbReference type="Proteomes" id="UP000198940"/>
    </source>
</evidence>
<dbReference type="PROSITE" id="PS51257">
    <property type="entry name" value="PROKAR_LIPOPROTEIN"/>
    <property type="match status" value="1"/>
</dbReference>
<protein>
    <recommendedName>
        <fullName evidence="5">Collagen triple helix repeat-containing protein</fullName>
    </recommendedName>
</protein>
<evidence type="ECO:0008006" key="5">
    <source>
        <dbReference type="Google" id="ProtNLM"/>
    </source>
</evidence>